<dbReference type="AlphaFoldDB" id="A0A8K0URK6"/>
<sequence length="351" mass="38797">MPDVDTPAAFLNAARSKEYVTYLDLVAVAVLAYDYLLNVGAEAEFIWFSPLSLGKVLYFLTRYPVAIVTSLAVYHQFAVLTPHQCDLVYKIIGFSLGPITMIAESILIMRTWVIWGRNKTIGISLLTGLAICIVPVFYFLAQSLNSLVFVNPPGPNVPGCFLHTQKNILFVVWVIITGYESLILILTLIRFAPTWRSKRTTLLQTIYRDGLFNYVYLCVLSICNVVVLIAAPRGYTTLLSALQLVMHSILSSRVLLNLRQAASAPQVVTIPESIPHGVQSGGLFQSNWGSIFVTTEMEVHADSGIALRSMRPSKQHFSSEDDYEETMSYGKPTRGVNSPASPATTSHSDIP</sequence>
<feature type="transmembrane region" description="Helical" evidence="2">
    <location>
        <begin position="87"/>
        <end position="109"/>
    </location>
</feature>
<protein>
    <recommendedName>
        <fullName evidence="3">DUF6533 domain-containing protein</fullName>
    </recommendedName>
</protein>
<keyword evidence="2" id="KW-1133">Transmembrane helix</keyword>
<feature type="domain" description="DUF6533" evidence="3">
    <location>
        <begin position="22"/>
        <end position="64"/>
    </location>
</feature>
<feature type="transmembrane region" description="Helical" evidence="2">
    <location>
        <begin position="56"/>
        <end position="75"/>
    </location>
</feature>
<proteinExistence type="predicted"/>
<feature type="transmembrane region" description="Helical" evidence="2">
    <location>
        <begin position="211"/>
        <end position="231"/>
    </location>
</feature>
<keyword evidence="5" id="KW-1185">Reference proteome</keyword>
<dbReference type="Proteomes" id="UP000813824">
    <property type="component" value="Unassembled WGS sequence"/>
</dbReference>
<gene>
    <name evidence="4" type="ORF">BXZ70DRAFT_929589</name>
</gene>
<keyword evidence="2" id="KW-0812">Transmembrane</keyword>
<feature type="compositionally biased region" description="Polar residues" evidence="1">
    <location>
        <begin position="335"/>
        <end position="351"/>
    </location>
</feature>
<feature type="transmembrane region" description="Helical" evidence="2">
    <location>
        <begin position="121"/>
        <end position="141"/>
    </location>
</feature>
<evidence type="ECO:0000256" key="2">
    <source>
        <dbReference type="SAM" id="Phobius"/>
    </source>
</evidence>
<organism evidence="4 5">
    <name type="scientific">Cristinia sonorae</name>
    <dbReference type="NCBI Taxonomy" id="1940300"/>
    <lineage>
        <taxon>Eukaryota</taxon>
        <taxon>Fungi</taxon>
        <taxon>Dikarya</taxon>
        <taxon>Basidiomycota</taxon>
        <taxon>Agaricomycotina</taxon>
        <taxon>Agaricomycetes</taxon>
        <taxon>Agaricomycetidae</taxon>
        <taxon>Agaricales</taxon>
        <taxon>Pleurotineae</taxon>
        <taxon>Stephanosporaceae</taxon>
        <taxon>Cristinia</taxon>
    </lineage>
</organism>
<dbReference type="EMBL" id="JAEVFJ010000009">
    <property type="protein sequence ID" value="KAH8102714.1"/>
    <property type="molecule type" value="Genomic_DNA"/>
</dbReference>
<comment type="caution">
    <text evidence="4">The sequence shown here is derived from an EMBL/GenBank/DDBJ whole genome shotgun (WGS) entry which is preliminary data.</text>
</comment>
<dbReference type="Pfam" id="PF20151">
    <property type="entry name" value="DUF6533"/>
    <property type="match status" value="1"/>
</dbReference>
<dbReference type="InterPro" id="IPR045340">
    <property type="entry name" value="DUF6533"/>
</dbReference>
<evidence type="ECO:0000256" key="1">
    <source>
        <dbReference type="SAM" id="MobiDB-lite"/>
    </source>
</evidence>
<dbReference type="OrthoDB" id="2958007at2759"/>
<keyword evidence="2" id="KW-0472">Membrane</keyword>
<evidence type="ECO:0000313" key="4">
    <source>
        <dbReference type="EMBL" id="KAH8102714.1"/>
    </source>
</evidence>
<feature type="region of interest" description="Disordered" evidence="1">
    <location>
        <begin position="311"/>
        <end position="351"/>
    </location>
</feature>
<feature type="transmembrane region" description="Helical" evidence="2">
    <location>
        <begin position="168"/>
        <end position="191"/>
    </location>
</feature>
<reference evidence="4" key="1">
    <citation type="journal article" date="2021" name="New Phytol.">
        <title>Evolutionary innovations through gain and loss of genes in the ectomycorrhizal Boletales.</title>
        <authorList>
            <person name="Wu G."/>
            <person name="Miyauchi S."/>
            <person name="Morin E."/>
            <person name="Kuo A."/>
            <person name="Drula E."/>
            <person name="Varga T."/>
            <person name="Kohler A."/>
            <person name="Feng B."/>
            <person name="Cao Y."/>
            <person name="Lipzen A."/>
            <person name="Daum C."/>
            <person name="Hundley H."/>
            <person name="Pangilinan J."/>
            <person name="Johnson J."/>
            <person name="Barry K."/>
            <person name="LaButti K."/>
            <person name="Ng V."/>
            <person name="Ahrendt S."/>
            <person name="Min B."/>
            <person name="Choi I.G."/>
            <person name="Park H."/>
            <person name="Plett J.M."/>
            <person name="Magnuson J."/>
            <person name="Spatafora J.W."/>
            <person name="Nagy L.G."/>
            <person name="Henrissat B."/>
            <person name="Grigoriev I.V."/>
            <person name="Yang Z.L."/>
            <person name="Xu J."/>
            <person name="Martin F.M."/>
        </authorList>
    </citation>
    <scope>NUCLEOTIDE SEQUENCE</scope>
    <source>
        <strain evidence="4">KKN 215</strain>
    </source>
</reference>
<feature type="transmembrane region" description="Helical" evidence="2">
    <location>
        <begin position="19"/>
        <end position="36"/>
    </location>
</feature>
<name>A0A8K0URK6_9AGAR</name>
<accession>A0A8K0URK6</accession>
<evidence type="ECO:0000259" key="3">
    <source>
        <dbReference type="Pfam" id="PF20151"/>
    </source>
</evidence>
<evidence type="ECO:0000313" key="5">
    <source>
        <dbReference type="Proteomes" id="UP000813824"/>
    </source>
</evidence>